<evidence type="ECO:0000313" key="1">
    <source>
        <dbReference type="EMBL" id="KAG8637662.1"/>
    </source>
</evidence>
<protein>
    <submittedName>
        <fullName evidence="1">Uncharacterized protein</fullName>
    </submittedName>
</protein>
<sequence>MDNMLCDELLQEIFSKLASKSSPLPPSSTALSVSLVSKRWLRLYRTSKTSLSLRLTPENSTIQSLPSLLSHYPFLSSLSLLFSSEPTSTTPTSITTAFNDNLLFIVSNFCSKLKHLRFLAGPVSISSLFSLSNTCALLTSLTIFLSRPLFLNWVANFSNLKELSVYVSDSDGIGNEFYLNRESDLYVNQEIDGELGLESLYLSGIKRDDSGFGWLWRSCKKLKKLQLKSCEGIGDGGSFFSFIRCLKDLQELELRTCRSIANGVLLRLAVYCDSLNSLLVYDGGSREGLLHFINNCRCNHLQKLDLRLPLDLNNNHLSAIAANFRCLSTLRLQSCCLVTGEGLKALGIARSSELNELALINCDVVGRESGLLATLGQHLKQLRKLDLSHNESLLDKEFISMLVSCNNLIELRLRGCKRLTSLSILSMFKSCKRLQNVDIVHCCGIEAEAVESFVLNSPQLRQIQVEENKISDVARKWASHKFIEIAS</sequence>
<accession>A0ACB7GBR0</accession>
<dbReference type="Proteomes" id="UP000091857">
    <property type="component" value="Chromosome 15"/>
</dbReference>
<gene>
    <name evidence="1" type="ORF">MANES_15G150700v8</name>
</gene>
<dbReference type="EMBL" id="CM004401">
    <property type="protein sequence ID" value="KAG8637662.1"/>
    <property type="molecule type" value="Genomic_DNA"/>
</dbReference>
<organism evidence="1 2">
    <name type="scientific">Manihot esculenta</name>
    <name type="common">Cassava</name>
    <name type="synonym">Jatropha manihot</name>
    <dbReference type="NCBI Taxonomy" id="3983"/>
    <lineage>
        <taxon>Eukaryota</taxon>
        <taxon>Viridiplantae</taxon>
        <taxon>Streptophyta</taxon>
        <taxon>Embryophyta</taxon>
        <taxon>Tracheophyta</taxon>
        <taxon>Spermatophyta</taxon>
        <taxon>Magnoliopsida</taxon>
        <taxon>eudicotyledons</taxon>
        <taxon>Gunneridae</taxon>
        <taxon>Pentapetalae</taxon>
        <taxon>rosids</taxon>
        <taxon>fabids</taxon>
        <taxon>Malpighiales</taxon>
        <taxon>Euphorbiaceae</taxon>
        <taxon>Crotonoideae</taxon>
        <taxon>Manihoteae</taxon>
        <taxon>Manihot</taxon>
    </lineage>
</organism>
<comment type="caution">
    <text evidence="1">The sequence shown here is derived from an EMBL/GenBank/DDBJ whole genome shotgun (WGS) entry which is preliminary data.</text>
</comment>
<reference evidence="2" key="1">
    <citation type="journal article" date="2016" name="Nat. Biotechnol.">
        <title>Sequencing wild and cultivated cassava and related species reveals extensive interspecific hybridization and genetic diversity.</title>
        <authorList>
            <person name="Bredeson J.V."/>
            <person name="Lyons J.B."/>
            <person name="Prochnik S.E."/>
            <person name="Wu G.A."/>
            <person name="Ha C.M."/>
            <person name="Edsinger-Gonzales E."/>
            <person name="Grimwood J."/>
            <person name="Schmutz J."/>
            <person name="Rabbi I.Y."/>
            <person name="Egesi C."/>
            <person name="Nauluvula P."/>
            <person name="Lebot V."/>
            <person name="Ndunguru J."/>
            <person name="Mkamilo G."/>
            <person name="Bart R.S."/>
            <person name="Setter T.L."/>
            <person name="Gleadow R.M."/>
            <person name="Kulakow P."/>
            <person name="Ferguson M.E."/>
            <person name="Rounsley S."/>
            <person name="Rokhsar D.S."/>
        </authorList>
    </citation>
    <scope>NUCLEOTIDE SEQUENCE [LARGE SCALE GENOMIC DNA]</scope>
    <source>
        <strain evidence="2">cv. AM560-2</strain>
    </source>
</reference>
<evidence type="ECO:0000313" key="2">
    <source>
        <dbReference type="Proteomes" id="UP000091857"/>
    </source>
</evidence>
<keyword evidence="2" id="KW-1185">Reference proteome</keyword>
<name>A0ACB7GBR0_MANES</name>
<proteinExistence type="predicted"/>